<dbReference type="eggNOG" id="COG4775">
    <property type="taxonomic scope" value="Bacteria"/>
</dbReference>
<evidence type="ECO:0000256" key="4">
    <source>
        <dbReference type="ARBA" id="ARBA00023136"/>
    </source>
</evidence>
<evidence type="ECO:0000256" key="5">
    <source>
        <dbReference type="ARBA" id="ARBA00023237"/>
    </source>
</evidence>
<keyword evidence="9" id="KW-1185">Reference proteome</keyword>
<evidence type="ECO:0000256" key="6">
    <source>
        <dbReference type="SAM" id="MobiDB-lite"/>
    </source>
</evidence>
<feature type="region of interest" description="Disordered" evidence="6">
    <location>
        <begin position="540"/>
        <end position="565"/>
    </location>
</feature>
<dbReference type="Gene3D" id="2.40.160.50">
    <property type="entry name" value="membrane protein fhac: a member of the omp85/tpsb transporter family"/>
    <property type="match status" value="1"/>
</dbReference>
<dbReference type="KEGG" id="pbs:Plabr_0089"/>
<organism evidence="8 9">
    <name type="scientific">Rubinisphaera brasiliensis (strain ATCC 49424 / DSM 5305 / JCM 21570 / IAM 15109 / NBRC 103401 / IFAM 1448)</name>
    <name type="common">Planctomyces brasiliensis</name>
    <dbReference type="NCBI Taxonomy" id="756272"/>
    <lineage>
        <taxon>Bacteria</taxon>
        <taxon>Pseudomonadati</taxon>
        <taxon>Planctomycetota</taxon>
        <taxon>Planctomycetia</taxon>
        <taxon>Planctomycetales</taxon>
        <taxon>Planctomycetaceae</taxon>
        <taxon>Rubinisphaera</taxon>
    </lineage>
</organism>
<dbReference type="InterPro" id="IPR034746">
    <property type="entry name" value="POTRA"/>
</dbReference>
<dbReference type="InterPro" id="IPR000184">
    <property type="entry name" value="Bac_surfAg_D15"/>
</dbReference>
<dbReference type="HOGENOM" id="CLU_007664_1_1_0"/>
<evidence type="ECO:0000259" key="7">
    <source>
        <dbReference type="PROSITE" id="PS51779"/>
    </source>
</evidence>
<dbReference type="Pfam" id="PF07244">
    <property type="entry name" value="POTRA"/>
    <property type="match status" value="4"/>
</dbReference>
<gene>
    <name evidence="8" type="ordered locus">Plabr_0089</name>
</gene>
<protein>
    <submittedName>
        <fullName evidence="8">Outer membrane protein assembly complex, YaeT protein</fullName>
    </submittedName>
</protein>
<feature type="domain" description="POTRA" evidence="7">
    <location>
        <begin position="167"/>
        <end position="238"/>
    </location>
</feature>
<dbReference type="InterPro" id="IPR039910">
    <property type="entry name" value="D15-like"/>
</dbReference>
<name>F0SMF7_RUBBR</name>
<feature type="compositionally biased region" description="Basic and acidic residues" evidence="6">
    <location>
        <begin position="667"/>
        <end position="678"/>
    </location>
</feature>
<keyword evidence="5" id="KW-0998">Cell outer membrane</keyword>
<feature type="domain" description="POTRA" evidence="7">
    <location>
        <begin position="405"/>
        <end position="483"/>
    </location>
</feature>
<dbReference type="EMBL" id="CP002546">
    <property type="protein sequence ID" value="ADY57719.1"/>
    <property type="molecule type" value="Genomic_DNA"/>
</dbReference>
<keyword evidence="4" id="KW-0472">Membrane</keyword>
<dbReference type="Pfam" id="PF01103">
    <property type="entry name" value="Omp85"/>
    <property type="match status" value="1"/>
</dbReference>
<feature type="compositionally biased region" description="Basic and acidic residues" evidence="6">
    <location>
        <begin position="153"/>
        <end position="171"/>
    </location>
</feature>
<feature type="region of interest" description="Disordered" evidence="6">
    <location>
        <begin position="608"/>
        <end position="684"/>
    </location>
</feature>
<evidence type="ECO:0000256" key="2">
    <source>
        <dbReference type="ARBA" id="ARBA00022692"/>
    </source>
</evidence>
<keyword evidence="2" id="KW-0812">Transmembrane</keyword>
<evidence type="ECO:0000313" key="9">
    <source>
        <dbReference type="Proteomes" id="UP000006860"/>
    </source>
</evidence>
<keyword evidence="3" id="KW-0732">Signal</keyword>
<evidence type="ECO:0000256" key="3">
    <source>
        <dbReference type="ARBA" id="ARBA00022729"/>
    </source>
</evidence>
<comment type="subcellular location">
    <subcellularLocation>
        <location evidence="1">Membrane</location>
    </subcellularLocation>
</comment>
<proteinExistence type="predicted"/>
<sequence>MVELNTRLAPWMKIKNDATSKFDEQIVRSSRLFRPGPSLFLLIGSLLAVGFAGCANRCCQPCMCAVDSTPVIRGQSPDEVDPAFLAAPRTARPVPQTERPAPPVSQPPMSQPPMSQPQPESSRTADARNPWSSEPSDVTDEILSPSFSASTLDRPRDSDILRPDPNEPLADVRFEGNATIPVAAMSRYIKSRPGRPATVDQVRDDVRALYNTKWFFSIAPVYRAEAEGLVLVFKVTERPILRNVEYRGNESIKDNVLAGITGLKPMHAFSVATNREAARRIEQHYHDDGYMFAEVDLVEGADPQDRSVVFEINEGPKVKVKTVRFDGNEDVSTEVLKLQLSTKKRILWYFGGKYDPATISEDIAALKRYYHNIGYFDVVIKEKTEFSDDKSLVTIIYDVAEGPRYKIRDVRFEGNKIFSNEQLASGFDVKSGDFFSARLLAEDVDEIKAQYGELGRLFAQVNASPIFTQETGVVDLVMNIDEDRVYRIGRISVNIRGDHTHTKETVALNHLLIAPGELADPEKIRRSKARLAGAAIWESGGPQGPEINLRPVDNPTYLTRSPTAPSEIVRASDGYFGDEKPLMLENTNLPEDIKRAARTKEFIPTVMRTERAPQAGSTPAPRSIPGAGHTLRGTGGPMHQATPTGSAPAASQPAGRASVPSVPASRTEVRYMREERKPRQNNSEPLLYQPIDLNQTKVFHDGPEAFRPPPIASESQVVVRGQNWDNYNNPPNPMYGETPQGDLMGPQLPSPAIPPGYDPTIPPGFVDLDVNVTEARTGRFMVGAGVNSDSGVVGNIVLEEQNFDIMAFPRSFRDVADGYAFRGGGQQFRMEATPGSEVSRYLASWTDPSFLNTDYSLGVSGFYYQRFFRDWDEQRTGGRLNVGKLLSRELSFNTALRLESVDISDPRLPAGQAPSVDAMLGDNFLGTGRFTLAYDTRDSSYMATEGFNVSGSVEQAFADYDFTKLELLGSQYYTVYQRPDGAGKHILSFRGNLGWTTDDTPSFERFYAGGFQTFRGFEFRSVSPLEPGNLGTNGAAVGGFFQALGTAEYMVPVLANEAVRVVAFTDFGTVDEDVSLDKFRVSVGAGLRITVPQMGPVPIALDWAFPVVKQETDIRQIFSFYIGLTR</sequence>
<dbReference type="Gene3D" id="3.10.20.310">
    <property type="entry name" value="membrane protein fhac"/>
    <property type="match status" value="5"/>
</dbReference>
<feature type="compositionally biased region" description="Pro residues" evidence="6">
    <location>
        <begin position="100"/>
        <end position="116"/>
    </location>
</feature>
<evidence type="ECO:0000313" key="8">
    <source>
        <dbReference type="EMBL" id="ADY57719.1"/>
    </source>
</evidence>
<dbReference type="InterPro" id="IPR010827">
    <property type="entry name" value="BamA/TamA_POTRA"/>
</dbReference>
<dbReference type="PANTHER" id="PTHR12815">
    <property type="entry name" value="SORTING AND ASSEMBLY MACHINERY SAMM50 PROTEIN FAMILY MEMBER"/>
    <property type="match status" value="1"/>
</dbReference>
<dbReference type="PANTHER" id="PTHR12815:SF47">
    <property type="entry name" value="TRANSLOCATION AND ASSEMBLY MODULE SUBUNIT TAMA"/>
    <property type="match status" value="1"/>
</dbReference>
<reference evidence="9" key="1">
    <citation type="submission" date="2011-02" db="EMBL/GenBank/DDBJ databases">
        <title>The complete genome of Planctomyces brasiliensis DSM 5305.</title>
        <authorList>
            <person name="Lucas S."/>
            <person name="Copeland A."/>
            <person name="Lapidus A."/>
            <person name="Bruce D."/>
            <person name="Goodwin L."/>
            <person name="Pitluck S."/>
            <person name="Kyrpides N."/>
            <person name="Mavromatis K."/>
            <person name="Pagani I."/>
            <person name="Ivanova N."/>
            <person name="Ovchinnikova G."/>
            <person name="Lu M."/>
            <person name="Detter J.C."/>
            <person name="Han C."/>
            <person name="Land M."/>
            <person name="Hauser L."/>
            <person name="Markowitz V."/>
            <person name="Cheng J.-F."/>
            <person name="Hugenholtz P."/>
            <person name="Woyke T."/>
            <person name="Wu D."/>
            <person name="Tindall B."/>
            <person name="Pomrenke H.G."/>
            <person name="Brambilla E."/>
            <person name="Klenk H.-P."/>
            <person name="Eisen J.A."/>
        </authorList>
    </citation>
    <scope>NUCLEOTIDE SEQUENCE [LARGE SCALE GENOMIC DNA]</scope>
    <source>
        <strain evidence="9">ATCC 49424 / DSM 5305 / JCM 21570 / NBRC 103401 / IFAM 1448</strain>
    </source>
</reference>
<dbReference type="GO" id="GO:0019867">
    <property type="term" value="C:outer membrane"/>
    <property type="evidence" value="ECO:0007669"/>
    <property type="project" value="InterPro"/>
</dbReference>
<dbReference type="AlphaFoldDB" id="F0SMF7"/>
<evidence type="ECO:0000256" key="1">
    <source>
        <dbReference type="ARBA" id="ARBA00004370"/>
    </source>
</evidence>
<feature type="region of interest" description="Disordered" evidence="6">
    <location>
        <begin position="87"/>
        <end position="171"/>
    </location>
</feature>
<dbReference type="STRING" id="756272.Plabr_0089"/>
<dbReference type="Proteomes" id="UP000006860">
    <property type="component" value="Chromosome"/>
</dbReference>
<accession>F0SMF7</accession>
<dbReference type="PROSITE" id="PS51779">
    <property type="entry name" value="POTRA"/>
    <property type="match status" value="3"/>
</dbReference>
<feature type="domain" description="POTRA" evidence="7">
    <location>
        <begin position="318"/>
        <end position="402"/>
    </location>
</feature>